<protein>
    <submittedName>
        <fullName evidence="2">Uncharacterized protein</fullName>
    </submittedName>
</protein>
<dbReference type="RefSeq" id="WP_167192133.1">
    <property type="nucleotide sequence ID" value="NZ_JAAONZ010000027.1"/>
</dbReference>
<sequence>MMTRLQSYLVLQVVYLLAAIGYNLCGIWLQSATGRGLYEGSAYVTNILSLLVLVPVLLLGYARQYRGYALGNTALMLLLVYGGVLPHLMRYMEDSLLGYRSFGTWSAAIAINGFGVVIGLLGSYAAWQQASKANTSSN</sequence>
<feature type="transmembrane region" description="Helical" evidence="1">
    <location>
        <begin position="7"/>
        <end position="29"/>
    </location>
</feature>
<comment type="caution">
    <text evidence="2">The sequence shown here is derived from an EMBL/GenBank/DDBJ whole genome shotgun (WGS) entry which is preliminary data.</text>
</comment>
<keyword evidence="1" id="KW-0812">Transmembrane</keyword>
<feature type="transmembrane region" description="Helical" evidence="1">
    <location>
        <begin position="105"/>
        <end position="127"/>
    </location>
</feature>
<evidence type="ECO:0000256" key="1">
    <source>
        <dbReference type="SAM" id="Phobius"/>
    </source>
</evidence>
<evidence type="ECO:0000313" key="3">
    <source>
        <dbReference type="Proteomes" id="UP000787472"/>
    </source>
</evidence>
<keyword evidence="1" id="KW-1133">Transmembrane helix</keyword>
<reference evidence="2" key="1">
    <citation type="submission" date="2020-03" db="EMBL/GenBank/DDBJ databases">
        <authorList>
            <person name="Guo F."/>
        </authorList>
    </citation>
    <scope>NUCLEOTIDE SEQUENCE</scope>
    <source>
        <strain evidence="2">JCM 30134</strain>
    </source>
</reference>
<gene>
    <name evidence="2" type="ORF">G8770_22235</name>
</gene>
<organism evidence="2 3">
    <name type="scientific">Pseudomaricurvus hydrocarbonicus</name>
    <dbReference type="NCBI Taxonomy" id="1470433"/>
    <lineage>
        <taxon>Bacteria</taxon>
        <taxon>Pseudomonadati</taxon>
        <taxon>Pseudomonadota</taxon>
        <taxon>Gammaproteobacteria</taxon>
        <taxon>Cellvibrionales</taxon>
        <taxon>Cellvibrionaceae</taxon>
        <taxon>Pseudomaricurvus</taxon>
    </lineage>
</organism>
<proteinExistence type="predicted"/>
<keyword evidence="1" id="KW-0472">Membrane</keyword>
<feature type="transmembrane region" description="Helical" evidence="1">
    <location>
        <begin position="68"/>
        <end position="85"/>
    </location>
</feature>
<accession>A0A9E5MQ29</accession>
<dbReference type="EMBL" id="JAAONZ010000027">
    <property type="protein sequence ID" value="NHO68279.1"/>
    <property type="molecule type" value="Genomic_DNA"/>
</dbReference>
<dbReference type="Proteomes" id="UP000787472">
    <property type="component" value="Unassembled WGS sequence"/>
</dbReference>
<dbReference type="AlphaFoldDB" id="A0A9E5MQ29"/>
<evidence type="ECO:0000313" key="2">
    <source>
        <dbReference type="EMBL" id="NHO68279.1"/>
    </source>
</evidence>
<keyword evidence="3" id="KW-1185">Reference proteome</keyword>
<feature type="transmembrane region" description="Helical" evidence="1">
    <location>
        <begin position="41"/>
        <end position="61"/>
    </location>
</feature>
<name>A0A9E5MQ29_9GAMM</name>